<feature type="domain" description="Amine oxidase" evidence="7">
    <location>
        <begin position="11"/>
        <end position="333"/>
    </location>
</feature>
<dbReference type="InterPro" id="IPR002937">
    <property type="entry name" value="Amino_oxidase"/>
</dbReference>
<dbReference type="EMBL" id="APJW01000003">
    <property type="protein sequence ID" value="EQM62468.1"/>
    <property type="molecule type" value="Genomic_DNA"/>
</dbReference>
<dbReference type="InterPro" id="IPR036188">
    <property type="entry name" value="FAD/NAD-bd_sf"/>
</dbReference>
<comment type="subcellular location">
    <subcellularLocation>
        <location evidence="6">Cytoplasm</location>
    </subcellularLocation>
</comment>
<dbReference type="PANTHER" id="PTHR42923">
    <property type="entry name" value="PROTOPORPHYRINOGEN OXIDASE"/>
    <property type="match status" value="1"/>
</dbReference>
<evidence type="ECO:0000256" key="6">
    <source>
        <dbReference type="RuleBase" id="RU364052"/>
    </source>
</evidence>
<dbReference type="PANTHER" id="PTHR42923:SF3">
    <property type="entry name" value="PROTOPORPHYRINOGEN OXIDASE"/>
    <property type="match status" value="1"/>
</dbReference>
<evidence type="ECO:0000256" key="3">
    <source>
        <dbReference type="ARBA" id="ARBA00022827"/>
    </source>
</evidence>
<protein>
    <recommendedName>
        <fullName evidence="6">Coproporphyrinogen III oxidase</fullName>
        <ecNumber evidence="6">1.3.3.15</ecNumber>
    </recommendedName>
</protein>
<dbReference type="EC" id="1.3.3.15" evidence="6"/>
<keyword evidence="6" id="KW-0963">Cytoplasm</keyword>
<organism evidence="8 9">
    <name type="scientific">Chlamydia ibidis 10-1398/6</name>
    <dbReference type="NCBI Taxonomy" id="1046581"/>
    <lineage>
        <taxon>Bacteria</taxon>
        <taxon>Pseudomonadati</taxon>
        <taxon>Chlamydiota</taxon>
        <taxon>Chlamydiia</taxon>
        <taxon>Chlamydiales</taxon>
        <taxon>Chlamydiaceae</taxon>
        <taxon>Chlamydia/Chlamydophila group</taxon>
        <taxon>Chlamydia</taxon>
    </lineage>
</organism>
<keyword evidence="2 6" id="KW-0285">Flavoprotein</keyword>
<keyword evidence="9" id="KW-1185">Reference proteome</keyword>
<evidence type="ECO:0000256" key="5">
    <source>
        <dbReference type="ARBA" id="ARBA00023133"/>
    </source>
</evidence>
<keyword evidence="4 6" id="KW-0560">Oxidoreductase</keyword>
<dbReference type="SUPFAM" id="SSF54373">
    <property type="entry name" value="FAD-linked reductases, C-terminal domain"/>
    <property type="match status" value="1"/>
</dbReference>
<evidence type="ECO:0000256" key="4">
    <source>
        <dbReference type="ARBA" id="ARBA00023002"/>
    </source>
</evidence>
<reference evidence="8 9" key="1">
    <citation type="submission" date="2013-07" db="EMBL/GenBank/DDBJ databases">
        <title>Isolation of a new Chlamydia species from the feral Sacred Ibis (Threskiornis aethiopicus): Chlamydia ibidis.</title>
        <authorList>
            <person name="Vorimore F."/>
            <person name="Hsia R.-C."/>
            <person name="Huot-Creasy H."/>
            <person name="Bastian S."/>
            <person name="Deruyter L."/>
            <person name="Passet A."/>
            <person name="Sachse K."/>
            <person name="Bavoil P."/>
            <person name="Myers G."/>
            <person name="Laroucau K."/>
        </authorList>
    </citation>
    <scope>NUCLEOTIDE SEQUENCE [LARGE SCALE GENOMIC DNA]</scope>
    <source>
        <strain evidence="8 9">10-1398/6</strain>
    </source>
</reference>
<evidence type="ECO:0000256" key="1">
    <source>
        <dbReference type="ARBA" id="ARBA00001974"/>
    </source>
</evidence>
<dbReference type="Pfam" id="PF01593">
    <property type="entry name" value="Amino_oxidase"/>
    <property type="match status" value="1"/>
</dbReference>
<dbReference type="NCBIfam" id="TIGR00562">
    <property type="entry name" value="proto_IX_ox"/>
    <property type="match status" value="1"/>
</dbReference>
<comment type="pathway">
    <text evidence="6">Porphyrin-containing compound metabolism; protoheme biosynthesis.</text>
</comment>
<sequence>MKRAIIIGAGISGLATAWWLHKKFPNIEITILEKSTRVGGLMYTHLHDNFHLDLGPKGFLVKQEGKYTLKLIKDLSLEHLLIFSEATAKNRFVHCRGKTKKISPWTLCRQGLPLAIIKDLFASRYSEDSSVRDFLSRHSSQTLIDNILSPFVTAIRAGHSDILSAHMAFPELSRREAKYGSLIRSFLKEKPSKQQTPGYLATLKPYFGILIDTLARKIPATWRFDCPAKKILCSSSQVQVSSSSETFYADLAIYTGPGHLLPSLIDIPGLSQVVSKTHLWDLSCITLGWNKHIKLPFGYGMLFADEPPLLGIVFNSQVFPKQSPGQTTLSLLVEKRWHEQDAYAFSIATIGTFLGITQPPDVFSLFSPEEGLPQHRVGFLAQRNSVMKNLPKNLKILGQNFYGPGINRCTAAAYQMVASL</sequence>
<comment type="catalytic activity">
    <reaction evidence="6">
        <text>coproporphyrinogen III + 3 O2 = coproporphyrin III + 3 H2O2</text>
        <dbReference type="Rhea" id="RHEA:43436"/>
        <dbReference type="ChEBI" id="CHEBI:15379"/>
        <dbReference type="ChEBI" id="CHEBI:16240"/>
        <dbReference type="ChEBI" id="CHEBI:57309"/>
        <dbReference type="ChEBI" id="CHEBI:131725"/>
        <dbReference type="EC" id="1.3.3.15"/>
    </reaction>
</comment>
<comment type="caution">
    <text evidence="8">The sequence shown here is derived from an EMBL/GenBank/DDBJ whole genome shotgun (WGS) entry which is preliminary data.</text>
</comment>
<dbReference type="InterPro" id="IPR004572">
    <property type="entry name" value="Protoporphyrinogen_oxidase"/>
</dbReference>
<dbReference type="Proteomes" id="UP000016064">
    <property type="component" value="Unassembled WGS sequence"/>
</dbReference>
<evidence type="ECO:0000313" key="8">
    <source>
        <dbReference type="EMBL" id="EQM62468.1"/>
    </source>
</evidence>
<evidence type="ECO:0000259" key="7">
    <source>
        <dbReference type="Pfam" id="PF01593"/>
    </source>
</evidence>
<dbReference type="InterPro" id="IPR050464">
    <property type="entry name" value="Zeta_carotene_desat/Oxidored"/>
</dbReference>
<proteinExistence type="inferred from homology"/>
<dbReference type="GO" id="GO:0004729">
    <property type="term" value="F:oxygen-dependent protoporphyrinogen oxidase activity"/>
    <property type="evidence" value="ECO:0007669"/>
    <property type="project" value="UniProtKB-EC"/>
</dbReference>
<accession>A0ABN0MYQ2</accession>
<name>A0ABN0MYQ2_9CHLA</name>
<keyword evidence="5 6" id="KW-0350">Heme biosynthesis</keyword>
<keyword evidence="3 6" id="KW-0274">FAD</keyword>
<dbReference type="RefSeq" id="WP_020370578.1">
    <property type="nucleotide sequence ID" value="NZ_APJW01000003.1"/>
</dbReference>
<comment type="similarity">
    <text evidence="6">Belongs to the protoporphyrinogen/coproporphyrinogen oxidase family. Coproporphyrinogen III oxidase subfamily.</text>
</comment>
<comment type="cofactor">
    <cofactor evidence="1 6">
        <name>FAD</name>
        <dbReference type="ChEBI" id="CHEBI:57692"/>
    </cofactor>
</comment>
<comment type="function">
    <text evidence="6">Involved in coproporphyrin-dependent heme b biosynthesis. Catalyzes the oxidation of coproporphyrinogen III to coproporphyrin III.</text>
</comment>
<dbReference type="Gene3D" id="3.50.50.60">
    <property type="entry name" value="FAD/NAD(P)-binding domain"/>
    <property type="match status" value="1"/>
</dbReference>
<evidence type="ECO:0000256" key="2">
    <source>
        <dbReference type="ARBA" id="ARBA00022630"/>
    </source>
</evidence>
<dbReference type="NCBIfam" id="NF008843">
    <property type="entry name" value="PRK11883.1-3"/>
    <property type="match status" value="1"/>
</dbReference>
<dbReference type="SUPFAM" id="SSF51905">
    <property type="entry name" value="FAD/NAD(P)-binding domain"/>
    <property type="match status" value="1"/>
</dbReference>
<evidence type="ECO:0000313" key="9">
    <source>
        <dbReference type="Proteomes" id="UP000016064"/>
    </source>
</evidence>
<gene>
    <name evidence="8" type="primary">hemG</name>
    <name evidence="8" type="ORF">H359_0975</name>
</gene>